<dbReference type="InterPro" id="IPR006260">
    <property type="entry name" value="TonB/TolA_C"/>
</dbReference>
<feature type="transmembrane region" description="Helical" evidence="11">
    <location>
        <begin position="20"/>
        <end position="37"/>
    </location>
</feature>
<dbReference type="GO" id="GO:0055085">
    <property type="term" value="P:transmembrane transport"/>
    <property type="evidence" value="ECO:0007669"/>
    <property type="project" value="InterPro"/>
</dbReference>
<dbReference type="GO" id="GO:0015031">
    <property type="term" value="P:protein transport"/>
    <property type="evidence" value="ECO:0007669"/>
    <property type="project" value="UniProtKB-KW"/>
</dbReference>
<dbReference type="GO" id="GO:0031992">
    <property type="term" value="F:energy transducer activity"/>
    <property type="evidence" value="ECO:0007669"/>
    <property type="project" value="TreeGrafter"/>
</dbReference>
<evidence type="ECO:0000256" key="9">
    <source>
        <dbReference type="ARBA" id="ARBA00023136"/>
    </source>
</evidence>
<keyword evidence="9 11" id="KW-0472">Membrane</keyword>
<evidence type="ECO:0000256" key="1">
    <source>
        <dbReference type="ARBA" id="ARBA00004383"/>
    </source>
</evidence>
<dbReference type="AlphaFoldDB" id="A0A3P3EM56"/>
<evidence type="ECO:0000259" key="12">
    <source>
        <dbReference type="PROSITE" id="PS52015"/>
    </source>
</evidence>
<feature type="domain" description="TonB C-terminal" evidence="12">
    <location>
        <begin position="142"/>
        <end position="234"/>
    </location>
</feature>
<dbReference type="PANTHER" id="PTHR33446">
    <property type="entry name" value="PROTEIN TONB-RELATED"/>
    <property type="match status" value="1"/>
</dbReference>
<evidence type="ECO:0000256" key="11">
    <source>
        <dbReference type="SAM" id="Phobius"/>
    </source>
</evidence>
<accession>A0A3P3EM56</accession>
<evidence type="ECO:0000256" key="2">
    <source>
        <dbReference type="ARBA" id="ARBA00006555"/>
    </source>
</evidence>
<dbReference type="EMBL" id="RQXU01000008">
    <property type="protein sequence ID" value="RRH87490.1"/>
    <property type="molecule type" value="Genomic_DNA"/>
</dbReference>
<keyword evidence="4" id="KW-1003">Cell membrane</keyword>
<dbReference type="SUPFAM" id="SSF74653">
    <property type="entry name" value="TolA/TonB C-terminal domain"/>
    <property type="match status" value="1"/>
</dbReference>
<dbReference type="InterPro" id="IPR051045">
    <property type="entry name" value="TonB-dependent_transducer"/>
</dbReference>
<comment type="subcellular location">
    <subcellularLocation>
        <location evidence="1">Cell inner membrane</location>
        <topology evidence="1">Single-pass membrane protein</topology>
        <orientation evidence="1">Periplasmic side</orientation>
    </subcellularLocation>
</comment>
<feature type="region of interest" description="Disordered" evidence="10">
    <location>
        <begin position="61"/>
        <end position="145"/>
    </location>
</feature>
<evidence type="ECO:0000256" key="8">
    <source>
        <dbReference type="ARBA" id="ARBA00022989"/>
    </source>
</evidence>
<dbReference type="GO" id="GO:0098797">
    <property type="term" value="C:plasma membrane protein complex"/>
    <property type="evidence" value="ECO:0007669"/>
    <property type="project" value="TreeGrafter"/>
</dbReference>
<evidence type="ECO:0000256" key="7">
    <source>
        <dbReference type="ARBA" id="ARBA00022927"/>
    </source>
</evidence>
<keyword evidence="8 11" id="KW-1133">Transmembrane helix</keyword>
<evidence type="ECO:0000256" key="4">
    <source>
        <dbReference type="ARBA" id="ARBA00022475"/>
    </source>
</evidence>
<organism evidence="13 14">
    <name type="scientific">Variovorax beijingensis</name>
    <dbReference type="NCBI Taxonomy" id="2496117"/>
    <lineage>
        <taxon>Bacteria</taxon>
        <taxon>Pseudomonadati</taxon>
        <taxon>Pseudomonadota</taxon>
        <taxon>Betaproteobacteria</taxon>
        <taxon>Burkholderiales</taxon>
        <taxon>Comamonadaceae</taxon>
        <taxon>Variovorax</taxon>
    </lineage>
</organism>
<reference evidence="13 14" key="1">
    <citation type="submission" date="2018-11" db="EMBL/GenBank/DDBJ databases">
        <title>The genome of Variovorax sp T529.</title>
        <authorList>
            <person name="Gao J."/>
        </authorList>
    </citation>
    <scope>NUCLEOTIDE SEQUENCE [LARGE SCALE GENOMIC DNA]</scope>
    <source>
        <strain evidence="13 14">T529</strain>
    </source>
</reference>
<keyword evidence="7" id="KW-0653">Protein transport</keyword>
<dbReference type="InterPro" id="IPR037682">
    <property type="entry name" value="TonB_C"/>
</dbReference>
<feature type="compositionally biased region" description="Pro residues" evidence="10">
    <location>
        <begin position="97"/>
        <end position="137"/>
    </location>
</feature>
<protein>
    <submittedName>
        <fullName evidence="13">Energy transducer TonB</fullName>
    </submittedName>
</protein>
<evidence type="ECO:0000313" key="13">
    <source>
        <dbReference type="EMBL" id="RRH87490.1"/>
    </source>
</evidence>
<dbReference type="NCBIfam" id="TIGR01352">
    <property type="entry name" value="tonB_Cterm"/>
    <property type="match status" value="1"/>
</dbReference>
<keyword evidence="5" id="KW-0997">Cell inner membrane</keyword>
<keyword evidence="6 11" id="KW-0812">Transmembrane</keyword>
<dbReference type="PANTHER" id="PTHR33446:SF2">
    <property type="entry name" value="PROTEIN TONB"/>
    <property type="match status" value="1"/>
</dbReference>
<evidence type="ECO:0000256" key="6">
    <source>
        <dbReference type="ARBA" id="ARBA00022692"/>
    </source>
</evidence>
<name>A0A3P3EM56_9BURK</name>
<dbReference type="Gene3D" id="3.30.1150.10">
    <property type="match status" value="1"/>
</dbReference>
<dbReference type="Pfam" id="PF03544">
    <property type="entry name" value="TonB_C"/>
    <property type="match status" value="1"/>
</dbReference>
<gene>
    <name evidence="13" type="ORF">EH244_15645</name>
</gene>
<dbReference type="PROSITE" id="PS52015">
    <property type="entry name" value="TONB_CTD"/>
    <property type="match status" value="1"/>
</dbReference>
<proteinExistence type="inferred from homology"/>
<sequence>MIVSDRFAPPPSVLGLSRNALIAGGVILFHAAALWALQSGLLRRAAEVVIPVEILSQFVEPPKPAEPPPPPPPPPPQRKPEAVKPPPRPVAIREPKPTPAPSAPVGVPEPPPPAPVAEAPAPTPPAPPAPPPAPPAPRTIEISEGQTRYVREPRLVYPSMSRRLGESGTTVVSIYFDSEGFAKRVELFKSSGFERLDEAALSAARTAQVTPFRQAGGNAQTTYLLRAPFSFKLN</sequence>
<evidence type="ECO:0000256" key="10">
    <source>
        <dbReference type="SAM" id="MobiDB-lite"/>
    </source>
</evidence>
<comment type="caution">
    <text evidence="13">The sequence shown here is derived from an EMBL/GenBank/DDBJ whole genome shotgun (WGS) entry which is preliminary data.</text>
</comment>
<comment type="similarity">
    <text evidence="2">Belongs to the TonB family.</text>
</comment>
<evidence type="ECO:0000313" key="14">
    <source>
        <dbReference type="Proteomes" id="UP000271590"/>
    </source>
</evidence>
<dbReference type="Proteomes" id="UP000271590">
    <property type="component" value="Unassembled WGS sequence"/>
</dbReference>
<evidence type="ECO:0000256" key="5">
    <source>
        <dbReference type="ARBA" id="ARBA00022519"/>
    </source>
</evidence>
<feature type="compositionally biased region" description="Pro residues" evidence="10">
    <location>
        <begin position="61"/>
        <end position="89"/>
    </location>
</feature>
<evidence type="ECO:0000256" key="3">
    <source>
        <dbReference type="ARBA" id="ARBA00022448"/>
    </source>
</evidence>
<keyword evidence="3" id="KW-0813">Transport</keyword>